<accession>A0ABS7T5I1</accession>
<keyword evidence="1" id="KW-0732">Signal</keyword>
<proteinExistence type="predicted"/>
<feature type="chain" id="PRO_5045560918" description="PepSY domain-containing protein" evidence="1">
    <location>
        <begin position="26"/>
        <end position="128"/>
    </location>
</feature>
<comment type="caution">
    <text evidence="2">The sequence shown here is derived from an EMBL/GenBank/DDBJ whole genome shotgun (WGS) entry which is preliminary data.</text>
</comment>
<evidence type="ECO:0000313" key="3">
    <source>
        <dbReference type="Proteomes" id="UP001430954"/>
    </source>
</evidence>
<dbReference type="Proteomes" id="UP001430954">
    <property type="component" value="Unassembled WGS sequence"/>
</dbReference>
<feature type="signal peptide" evidence="1">
    <location>
        <begin position="1"/>
        <end position="25"/>
    </location>
</feature>
<dbReference type="EMBL" id="JAINZW010000002">
    <property type="protein sequence ID" value="MBZ4039106.1"/>
    <property type="molecule type" value="Genomic_DNA"/>
</dbReference>
<name>A0ABS7T5I1_9GAMM</name>
<gene>
    <name evidence="2" type="ORF">K6753_06115</name>
</gene>
<evidence type="ECO:0000256" key="1">
    <source>
        <dbReference type="SAM" id="SignalP"/>
    </source>
</evidence>
<reference evidence="2 3" key="1">
    <citation type="submission" date="2021-09" db="EMBL/GenBank/DDBJ databases">
        <title>Lysobacter sp. 13A isolated from the river sediment.</title>
        <authorList>
            <person name="Liu H."/>
            <person name="Li S."/>
            <person name="Mao S."/>
        </authorList>
    </citation>
    <scope>NUCLEOTIDE SEQUENCE [LARGE SCALE GENOMIC DNA]</scope>
    <source>
        <strain evidence="2 3">13A</strain>
    </source>
</reference>
<keyword evidence="3" id="KW-1185">Reference proteome</keyword>
<dbReference type="RefSeq" id="WP_223675350.1">
    <property type="nucleotide sequence ID" value="NZ_JAINZW010000002.1"/>
</dbReference>
<evidence type="ECO:0000313" key="2">
    <source>
        <dbReference type="EMBL" id="MBZ4039106.1"/>
    </source>
</evidence>
<sequence>MHDSLRLIRACLATTALLLAGDALAQASNKWRLQVHGGADSDGVVVLQATPDGLPPQEVTVRIAAGTRENNVARAIRDALRGQWGAAYHVETDDGEDVLVKKRRGAPDFALRVSSETVRGMRITLDRE</sequence>
<organism evidence="2 3">
    <name type="scientific">Novilysobacter selenitireducens</name>
    <dbReference type="NCBI Taxonomy" id="2872639"/>
    <lineage>
        <taxon>Bacteria</taxon>
        <taxon>Pseudomonadati</taxon>
        <taxon>Pseudomonadota</taxon>
        <taxon>Gammaproteobacteria</taxon>
        <taxon>Lysobacterales</taxon>
        <taxon>Lysobacteraceae</taxon>
        <taxon>Novilysobacter</taxon>
    </lineage>
</organism>
<evidence type="ECO:0008006" key="4">
    <source>
        <dbReference type="Google" id="ProtNLM"/>
    </source>
</evidence>
<protein>
    <recommendedName>
        <fullName evidence="4">PepSY domain-containing protein</fullName>
    </recommendedName>
</protein>